<keyword evidence="5 11" id="KW-0028">Amino-acid biosynthesis</keyword>
<dbReference type="InterPro" id="IPR029753">
    <property type="entry name" value="D-isomer_DH_CS"/>
</dbReference>
<evidence type="ECO:0000256" key="2">
    <source>
        <dbReference type="ARBA" id="ARBA00005216"/>
    </source>
</evidence>
<proteinExistence type="inferred from homology"/>
<gene>
    <name evidence="13" type="ORF">SAMN06295960_1585</name>
</gene>
<dbReference type="InterPro" id="IPR002912">
    <property type="entry name" value="ACT_dom"/>
</dbReference>
<dbReference type="InterPro" id="IPR045626">
    <property type="entry name" value="PGDH_ASB_dom"/>
</dbReference>
<comment type="catalytic activity">
    <reaction evidence="9">
        <text>(R)-2-hydroxyglutarate + NAD(+) = 2-oxoglutarate + NADH + H(+)</text>
        <dbReference type="Rhea" id="RHEA:49612"/>
        <dbReference type="ChEBI" id="CHEBI:15378"/>
        <dbReference type="ChEBI" id="CHEBI:15801"/>
        <dbReference type="ChEBI" id="CHEBI:16810"/>
        <dbReference type="ChEBI" id="CHEBI:57540"/>
        <dbReference type="ChEBI" id="CHEBI:57945"/>
        <dbReference type="EC" id="1.1.1.399"/>
    </reaction>
</comment>
<comment type="catalytic activity">
    <reaction evidence="10 11">
        <text>(2R)-3-phosphoglycerate + NAD(+) = 3-phosphooxypyruvate + NADH + H(+)</text>
        <dbReference type="Rhea" id="RHEA:12641"/>
        <dbReference type="ChEBI" id="CHEBI:15378"/>
        <dbReference type="ChEBI" id="CHEBI:18110"/>
        <dbReference type="ChEBI" id="CHEBI:57540"/>
        <dbReference type="ChEBI" id="CHEBI:57945"/>
        <dbReference type="ChEBI" id="CHEBI:58272"/>
        <dbReference type="EC" id="1.1.1.95"/>
    </reaction>
</comment>
<dbReference type="FunFam" id="3.30.70.260:FF:000008">
    <property type="entry name" value="D-3-phosphoglycerate dehydrogenase, chloroplastic"/>
    <property type="match status" value="1"/>
</dbReference>
<dbReference type="SUPFAM" id="SSF55021">
    <property type="entry name" value="ACT-like"/>
    <property type="match status" value="1"/>
</dbReference>
<evidence type="ECO:0000256" key="9">
    <source>
        <dbReference type="ARBA" id="ARBA00048126"/>
    </source>
</evidence>
<dbReference type="EMBL" id="FXAZ01000001">
    <property type="protein sequence ID" value="SMG27379.1"/>
    <property type="molecule type" value="Genomic_DNA"/>
</dbReference>
<accession>A0A1X7JHK2</accession>
<comment type="similarity">
    <text evidence="3 11">Belongs to the D-isomer specific 2-hydroxyacid dehydrogenase family.</text>
</comment>
<dbReference type="SUPFAM" id="SSF143548">
    <property type="entry name" value="Serine metabolism enzymes domain"/>
    <property type="match status" value="1"/>
</dbReference>
<keyword evidence="6 11" id="KW-0560">Oxidoreductase</keyword>
<keyword evidence="14" id="KW-1185">Reference proteome</keyword>
<dbReference type="OrthoDB" id="9805416at2"/>
<dbReference type="RefSeq" id="WP_085493709.1">
    <property type="nucleotide sequence ID" value="NZ_FXAZ01000001.1"/>
</dbReference>
<evidence type="ECO:0000256" key="3">
    <source>
        <dbReference type="ARBA" id="ARBA00005854"/>
    </source>
</evidence>
<dbReference type="InterPro" id="IPR006139">
    <property type="entry name" value="D-isomer_2_OHA_DH_cat_dom"/>
</dbReference>
<dbReference type="GO" id="GO:0006564">
    <property type="term" value="P:L-serine biosynthetic process"/>
    <property type="evidence" value="ECO:0007669"/>
    <property type="project" value="UniProtKB-UniRule"/>
</dbReference>
<dbReference type="GO" id="GO:0051287">
    <property type="term" value="F:NAD binding"/>
    <property type="evidence" value="ECO:0007669"/>
    <property type="project" value="UniProtKB-UniRule"/>
</dbReference>
<dbReference type="CDD" id="cd04902">
    <property type="entry name" value="ACT_3PGDH-xct"/>
    <property type="match status" value="1"/>
</dbReference>
<dbReference type="InterPro" id="IPR045865">
    <property type="entry name" value="ACT-like_dom_sf"/>
</dbReference>
<dbReference type="FunFam" id="3.30.1330.90:FF:000003">
    <property type="entry name" value="D-3-phosphoglycerate dehydrogenase"/>
    <property type="match status" value="1"/>
</dbReference>
<evidence type="ECO:0000256" key="7">
    <source>
        <dbReference type="ARBA" id="ARBA00023027"/>
    </source>
</evidence>
<evidence type="ECO:0000256" key="10">
    <source>
        <dbReference type="ARBA" id="ARBA00048731"/>
    </source>
</evidence>
<dbReference type="Pfam" id="PF02826">
    <property type="entry name" value="2-Hacid_dh_C"/>
    <property type="match status" value="1"/>
</dbReference>
<dbReference type="Gene3D" id="3.40.50.720">
    <property type="entry name" value="NAD(P)-binding Rossmann-like Domain"/>
    <property type="match status" value="2"/>
</dbReference>
<dbReference type="UniPathway" id="UPA00135">
    <property type="reaction ID" value="UER00196"/>
</dbReference>
<dbReference type="InterPro" id="IPR006236">
    <property type="entry name" value="PGDH"/>
</dbReference>
<dbReference type="SUPFAM" id="SSF52283">
    <property type="entry name" value="Formate/glycerate dehydrogenase catalytic domain-like"/>
    <property type="match status" value="1"/>
</dbReference>
<evidence type="ECO:0000256" key="5">
    <source>
        <dbReference type="ARBA" id="ARBA00022605"/>
    </source>
</evidence>
<evidence type="ECO:0000259" key="12">
    <source>
        <dbReference type="PROSITE" id="PS51671"/>
    </source>
</evidence>
<name>A0A1X7JHK2_9BACL</name>
<reference evidence="13 14" key="1">
    <citation type="submission" date="2017-04" db="EMBL/GenBank/DDBJ databases">
        <authorList>
            <person name="Afonso C.L."/>
            <person name="Miller P.J."/>
            <person name="Scott M.A."/>
            <person name="Spackman E."/>
            <person name="Goraichik I."/>
            <person name="Dimitrov K.M."/>
            <person name="Suarez D.L."/>
            <person name="Swayne D.E."/>
        </authorList>
    </citation>
    <scope>NUCLEOTIDE SEQUENCE [LARGE SCALE GENOMIC DNA]</scope>
    <source>
        <strain evidence="13 14">11</strain>
    </source>
</reference>
<dbReference type="InterPro" id="IPR050857">
    <property type="entry name" value="D-2-hydroxyacid_DH"/>
</dbReference>
<dbReference type="InterPro" id="IPR029752">
    <property type="entry name" value="D-isomer_DH_CS1"/>
</dbReference>
<sequence>MFKVLVSDPISDFGIQLLMDAPDVTVDKKPGLSEDELIGVIGEYDALLVRSQTKVTPRIMQAAKKLKVIGRAGVGVDNIDLDAATKSGIIVINAPDGNTITTCEHAFAMMMALARHIPQAYVKTIQGTWDRKSFVGVELRNKTLGVLGMGRIGSEVAKRAKAFGMEIIGFDPFMTEERAEKIGVKLGTVDEIIRQADFLTVHTPLTAETKHMIARPQFEVMKKGMRIVNCARGGIIDELALVEAIDEGIVAGAAFDVFEAEPPQADHPFLTHPKIIVTPHLGASTIEAQENVAIDVSEQVLHILREEPFKNAVNMPPVPATVMNKIQPYFGLAEKLGYFTAQMSKGPLLEIVVNYSGDLAEVDTQPITRYIVKGVLRQHLGSDVNVVNSMHLAKVRDINIIVQQSSVAKGFTNLLSVTLRTNEEERHVAGTLLNGYGERIVQIDKYPVDVAPEGHLLLVKHNDKPGLIGSVGTLLGDNGINIATMQVGRKIVGGSAIMVLSVDKIVTAEVIQALKNIPDLNKAKEIVFF</sequence>
<dbReference type="EC" id="1.1.1.95" evidence="11"/>
<dbReference type="Pfam" id="PF19304">
    <property type="entry name" value="PGDH_inter"/>
    <property type="match status" value="1"/>
</dbReference>
<protein>
    <recommendedName>
        <fullName evidence="4 11">D-3-phosphoglycerate dehydrogenase</fullName>
        <ecNumber evidence="11">1.1.1.95</ecNumber>
    </recommendedName>
</protein>
<dbReference type="Proteomes" id="UP000193834">
    <property type="component" value="Unassembled WGS sequence"/>
</dbReference>
<dbReference type="GO" id="GO:0004617">
    <property type="term" value="F:phosphoglycerate dehydrogenase activity"/>
    <property type="evidence" value="ECO:0007669"/>
    <property type="project" value="UniProtKB-UniRule"/>
</dbReference>
<dbReference type="PROSITE" id="PS00065">
    <property type="entry name" value="D_2_HYDROXYACID_DH_1"/>
    <property type="match status" value="1"/>
</dbReference>
<dbReference type="PANTHER" id="PTHR42789">
    <property type="entry name" value="D-ISOMER SPECIFIC 2-HYDROXYACID DEHYDROGENASE FAMILY PROTEIN (AFU_ORTHOLOGUE AFUA_6G10090)"/>
    <property type="match status" value="1"/>
</dbReference>
<dbReference type="PROSITE" id="PS51671">
    <property type="entry name" value="ACT"/>
    <property type="match status" value="1"/>
</dbReference>
<dbReference type="InterPro" id="IPR006140">
    <property type="entry name" value="D-isomer_DH_NAD-bd"/>
</dbReference>
<dbReference type="PROSITE" id="PS00671">
    <property type="entry name" value="D_2_HYDROXYACID_DH_3"/>
    <property type="match status" value="1"/>
</dbReference>
<keyword evidence="8 11" id="KW-0718">Serine biosynthesis</keyword>
<evidence type="ECO:0000256" key="11">
    <source>
        <dbReference type="RuleBase" id="RU363003"/>
    </source>
</evidence>
<keyword evidence="7 11" id="KW-0520">NAD</keyword>
<evidence type="ECO:0000256" key="4">
    <source>
        <dbReference type="ARBA" id="ARBA00021582"/>
    </source>
</evidence>
<dbReference type="InterPro" id="IPR029009">
    <property type="entry name" value="ASB_dom_sf"/>
</dbReference>
<evidence type="ECO:0000256" key="1">
    <source>
        <dbReference type="ARBA" id="ARBA00003800"/>
    </source>
</evidence>
<dbReference type="AlphaFoldDB" id="A0A1X7JHK2"/>
<evidence type="ECO:0000313" key="13">
    <source>
        <dbReference type="EMBL" id="SMG27379.1"/>
    </source>
</evidence>
<evidence type="ECO:0000256" key="8">
    <source>
        <dbReference type="ARBA" id="ARBA00023299"/>
    </source>
</evidence>
<dbReference type="NCBIfam" id="TIGR01327">
    <property type="entry name" value="PGDH"/>
    <property type="match status" value="1"/>
</dbReference>
<dbReference type="FunFam" id="3.40.50.720:FF:000021">
    <property type="entry name" value="D-3-phosphoglycerate dehydrogenase"/>
    <property type="match status" value="1"/>
</dbReference>
<evidence type="ECO:0000256" key="6">
    <source>
        <dbReference type="ARBA" id="ARBA00023002"/>
    </source>
</evidence>
<dbReference type="Gene3D" id="3.30.1330.90">
    <property type="entry name" value="D-3-phosphoglycerate dehydrogenase, domain 3"/>
    <property type="match status" value="1"/>
</dbReference>
<comment type="pathway">
    <text evidence="2 11">Amino-acid biosynthesis; L-serine biosynthesis; L-serine from 3-phospho-D-glycerate: step 1/3.</text>
</comment>
<dbReference type="STRING" id="1852522.SAMN06295960_1585"/>
<comment type="function">
    <text evidence="1">Catalyzes the reversible oxidation of 3-phospho-D-glycerate to 3-phosphonooxypyruvate, the first step of the phosphorylated L-serine biosynthesis pathway. Also catalyzes the reversible oxidation of 2-hydroxyglutarate to 2-oxoglutarate.</text>
</comment>
<dbReference type="InterPro" id="IPR036291">
    <property type="entry name" value="NAD(P)-bd_dom_sf"/>
</dbReference>
<dbReference type="CDD" id="cd12173">
    <property type="entry name" value="PGDH_4"/>
    <property type="match status" value="1"/>
</dbReference>
<dbReference type="SUPFAM" id="SSF51735">
    <property type="entry name" value="NAD(P)-binding Rossmann-fold domains"/>
    <property type="match status" value="1"/>
</dbReference>
<dbReference type="Pfam" id="PF01842">
    <property type="entry name" value="ACT"/>
    <property type="match status" value="1"/>
</dbReference>
<dbReference type="Pfam" id="PF00389">
    <property type="entry name" value="2-Hacid_dh"/>
    <property type="match status" value="1"/>
</dbReference>
<dbReference type="PANTHER" id="PTHR42789:SF1">
    <property type="entry name" value="D-ISOMER SPECIFIC 2-HYDROXYACID DEHYDROGENASE FAMILY PROTEIN (AFU_ORTHOLOGUE AFUA_6G10090)"/>
    <property type="match status" value="1"/>
</dbReference>
<evidence type="ECO:0000313" key="14">
    <source>
        <dbReference type="Proteomes" id="UP000193834"/>
    </source>
</evidence>
<dbReference type="Gene3D" id="3.30.70.260">
    <property type="match status" value="1"/>
</dbReference>
<organism evidence="13 14">
    <name type="scientific">Paenibacillus aquistagni</name>
    <dbReference type="NCBI Taxonomy" id="1852522"/>
    <lineage>
        <taxon>Bacteria</taxon>
        <taxon>Bacillati</taxon>
        <taxon>Bacillota</taxon>
        <taxon>Bacilli</taxon>
        <taxon>Bacillales</taxon>
        <taxon>Paenibacillaceae</taxon>
        <taxon>Paenibacillus</taxon>
    </lineage>
</organism>
<feature type="domain" description="ACT" evidence="12">
    <location>
        <begin position="456"/>
        <end position="529"/>
    </location>
</feature>